<dbReference type="PANTHER" id="PTHR15898">
    <property type="entry name" value="BIFUNCTIONAL APOPTOSIS REGULATOR"/>
    <property type="match status" value="1"/>
</dbReference>
<evidence type="ECO:0000259" key="6">
    <source>
        <dbReference type="PROSITE" id="PS50089"/>
    </source>
</evidence>
<sequence length="423" mass="47277">MDSDKFKEMMENESDDDGDESEKISETFICCVCRDLLYKPVVLEEEKSMGYFSPQFNGPAYQLQSEEEETIVHPSDASLPFFSESETKTGEILERMEQVESLSDKQEIGLTYFQGPKENIAATSVSTVEDGNSNQINGRGTCQQVSVDDVLCGSCKNMLFRPIVLNCGHVFCICCVVLHTNEMLKCEVCQSPHPGGIPKVCLEFEHFLEEQFPKEYGLRRGSLQMIQEQFSYETPNTFHYVIYGHTGLLADPDASASNSNIWVSGSSEAGKENFHFSFSSGEDPLPWWNANSKVHIGVGCDSCGMYPIIGDRYRCKDCVEQVGYDLCKDCYTTRSKLPGRFSQQHTSDHKFEIVKSSSMHNIMLRLLRGQLQEVSAVALHEASENLVPSLTDDITNEESENVVDAPLPTSESGPNQSDNQRSA</sequence>
<evidence type="ECO:0000256" key="2">
    <source>
        <dbReference type="ARBA" id="ARBA00022771"/>
    </source>
</evidence>
<feature type="compositionally biased region" description="Basic and acidic residues" evidence="5">
    <location>
        <begin position="1"/>
        <end position="10"/>
    </location>
</feature>
<keyword evidence="9" id="KW-1185">Reference proteome</keyword>
<keyword evidence="2 4" id="KW-0863">Zinc-finger</keyword>
<organism evidence="8 9">
    <name type="scientific">Penstemon davidsonii</name>
    <dbReference type="NCBI Taxonomy" id="160366"/>
    <lineage>
        <taxon>Eukaryota</taxon>
        <taxon>Viridiplantae</taxon>
        <taxon>Streptophyta</taxon>
        <taxon>Embryophyta</taxon>
        <taxon>Tracheophyta</taxon>
        <taxon>Spermatophyta</taxon>
        <taxon>Magnoliopsida</taxon>
        <taxon>eudicotyledons</taxon>
        <taxon>Gunneridae</taxon>
        <taxon>Pentapetalae</taxon>
        <taxon>asterids</taxon>
        <taxon>lamiids</taxon>
        <taxon>Lamiales</taxon>
        <taxon>Plantaginaceae</taxon>
        <taxon>Cheloneae</taxon>
        <taxon>Penstemon</taxon>
    </lineage>
</organism>
<dbReference type="PROSITE" id="PS01357">
    <property type="entry name" value="ZF_ZZ_1"/>
    <property type="match status" value="1"/>
</dbReference>
<dbReference type="CDD" id="cd02338">
    <property type="entry name" value="ZZ_PCMF_like"/>
    <property type="match status" value="1"/>
</dbReference>
<gene>
    <name evidence="8" type="ORF">RD792_009544</name>
</gene>
<feature type="region of interest" description="Disordered" evidence="5">
    <location>
        <begin position="1"/>
        <end position="21"/>
    </location>
</feature>
<feature type="region of interest" description="Disordered" evidence="5">
    <location>
        <begin position="388"/>
        <end position="423"/>
    </location>
</feature>
<dbReference type="InterPro" id="IPR043145">
    <property type="entry name" value="Znf_ZZ_sf"/>
</dbReference>
<evidence type="ECO:0000259" key="7">
    <source>
        <dbReference type="PROSITE" id="PS50135"/>
    </source>
</evidence>
<dbReference type="InterPro" id="IPR000433">
    <property type="entry name" value="Znf_ZZ"/>
</dbReference>
<evidence type="ECO:0000256" key="3">
    <source>
        <dbReference type="ARBA" id="ARBA00022833"/>
    </source>
</evidence>
<evidence type="ECO:0000313" key="9">
    <source>
        <dbReference type="Proteomes" id="UP001291926"/>
    </source>
</evidence>
<dbReference type="Proteomes" id="UP001291926">
    <property type="component" value="Unassembled WGS sequence"/>
</dbReference>
<dbReference type="InterPro" id="IPR013083">
    <property type="entry name" value="Znf_RING/FYVE/PHD"/>
</dbReference>
<comment type="caution">
    <text evidence="8">The sequence shown here is derived from an EMBL/GenBank/DDBJ whole genome shotgun (WGS) entry which is preliminary data.</text>
</comment>
<accession>A0ABR0CZB4</accession>
<evidence type="ECO:0008006" key="10">
    <source>
        <dbReference type="Google" id="ProtNLM"/>
    </source>
</evidence>
<dbReference type="EMBL" id="JAYDYQ010002534">
    <property type="protein sequence ID" value="KAK4482389.1"/>
    <property type="molecule type" value="Genomic_DNA"/>
</dbReference>
<name>A0ABR0CZB4_9LAMI</name>
<dbReference type="InterPro" id="IPR001841">
    <property type="entry name" value="Znf_RING"/>
</dbReference>
<feature type="compositionally biased region" description="Polar residues" evidence="5">
    <location>
        <begin position="409"/>
        <end position="423"/>
    </location>
</feature>
<evidence type="ECO:0000256" key="5">
    <source>
        <dbReference type="SAM" id="MobiDB-lite"/>
    </source>
</evidence>
<feature type="domain" description="RING-type" evidence="6">
    <location>
        <begin position="152"/>
        <end position="190"/>
    </location>
</feature>
<evidence type="ECO:0000256" key="1">
    <source>
        <dbReference type="ARBA" id="ARBA00022723"/>
    </source>
</evidence>
<dbReference type="PROSITE" id="PS00518">
    <property type="entry name" value="ZF_RING_1"/>
    <property type="match status" value="1"/>
</dbReference>
<reference evidence="8 9" key="1">
    <citation type="journal article" date="2023" name="bioRxiv">
        <title>Genome report: Whole genome sequence and annotation of Penstemon davidsonii.</title>
        <authorList>
            <person name="Ostevik K.L."/>
            <person name="Alabady M."/>
            <person name="Zhang M."/>
            <person name="Rausher M.D."/>
        </authorList>
    </citation>
    <scope>NUCLEOTIDE SEQUENCE [LARGE SCALE GENOMIC DNA]</scope>
    <source>
        <strain evidence="8">DNT005</strain>
        <tissue evidence="8">Whole leaf</tissue>
    </source>
</reference>
<dbReference type="PANTHER" id="PTHR15898:SF13">
    <property type="entry name" value="BIFUNCTIONAL APOPTOSIS REGULATOR"/>
    <property type="match status" value="1"/>
</dbReference>
<dbReference type="Pfam" id="PF00569">
    <property type="entry name" value="ZZ"/>
    <property type="match status" value="1"/>
</dbReference>
<dbReference type="PROSITE" id="PS50135">
    <property type="entry name" value="ZF_ZZ_2"/>
    <property type="match status" value="1"/>
</dbReference>
<dbReference type="SUPFAM" id="SSF57850">
    <property type="entry name" value="RING/U-box"/>
    <property type="match status" value="2"/>
</dbReference>
<dbReference type="Gene3D" id="3.30.40.10">
    <property type="entry name" value="Zinc/RING finger domain, C3HC4 (zinc finger)"/>
    <property type="match status" value="1"/>
</dbReference>
<keyword evidence="3" id="KW-0862">Zinc</keyword>
<keyword evidence="1" id="KW-0479">Metal-binding</keyword>
<evidence type="ECO:0000256" key="4">
    <source>
        <dbReference type="PROSITE-ProRule" id="PRU00228"/>
    </source>
</evidence>
<evidence type="ECO:0000313" key="8">
    <source>
        <dbReference type="EMBL" id="KAK4482389.1"/>
    </source>
</evidence>
<dbReference type="PROSITE" id="PS50089">
    <property type="entry name" value="ZF_RING_2"/>
    <property type="match status" value="1"/>
</dbReference>
<feature type="domain" description="ZZ-type" evidence="7">
    <location>
        <begin position="295"/>
        <end position="359"/>
    </location>
</feature>
<dbReference type="InterPro" id="IPR017907">
    <property type="entry name" value="Znf_RING_CS"/>
</dbReference>
<feature type="compositionally biased region" description="Acidic residues" evidence="5">
    <location>
        <begin position="11"/>
        <end position="20"/>
    </location>
</feature>
<dbReference type="Gene3D" id="3.30.60.90">
    <property type="match status" value="1"/>
</dbReference>
<protein>
    <recommendedName>
        <fullName evidence="10">E3 ubiquitin-protein ligase PRT1</fullName>
    </recommendedName>
</protein>
<proteinExistence type="predicted"/>
<dbReference type="SMART" id="SM00291">
    <property type="entry name" value="ZnF_ZZ"/>
    <property type="match status" value="1"/>
</dbReference>